<protein>
    <recommendedName>
        <fullName evidence="4">DUF4296 domain-containing protein</fullName>
    </recommendedName>
</protein>
<sequence>MKRLYFPVILLLMFCLSSCVDIEEHYNFKADGSCSVVYDFDMSKAVSVLMNLMTDSVRSTPEFGMVKDTTLNFYTALPDTTISKMSVDEVNMAKASQLNVNMNLKKNLMKVSLNHEAKNIADLQYYLEHISKLSSAGGVNAITKNSKKNTAFDPQQLISGEDYYVYEITAHKFYRIIDLSKFNAFLKRTASTFAMAKAMLIETPYKVVLNFAKPVKKIDNPKAVLSADRRRVTLQTNMDDIIKNPSSMNLKIDF</sequence>
<evidence type="ECO:0000313" key="2">
    <source>
        <dbReference type="EMBL" id="MBE9666476.1"/>
    </source>
</evidence>
<accession>A0ABR9XGV9</accession>
<gene>
    <name evidence="2" type="ORF">IRJ18_08905</name>
</gene>
<proteinExistence type="predicted"/>
<feature type="signal peptide" evidence="1">
    <location>
        <begin position="1"/>
        <end position="22"/>
    </location>
</feature>
<comment type="caution">
    <text evidence="2">The sequence shown here is derived from an EMBL/GenBank/DDBJ whole genome shotgun (WGS) entry which is preliminary data.</text>
</comment>
<evidence type="ECO:0000256" key="1">
    <source>
        <dbReference type="SAM" id="SignalP"/>
    </source>
</evidence>
<evidence type="ECO:0008006" key="4">
    <source>
        <dbReference type="Google" id="ProtNLM"/>
    </source>
</evidence>
<keyword evidence="3" id="KW-1185">Reference proteome</keyword>
<organism evidence="2 3">
    <name type="scientific">Mucilaginibacter boryungensis</name>
    <dbReference type="NCBI Taxonomy" id="768480"/>
    <lineage>
        <taxon>Bacteria</taxon>
        <taxon>Pseudomonadati</taxon>
        <taxon>Bacteroidota</taxon>
        <taxon>Sphingobacteriia</taxon>
        <taxon>Sphingobacteriales</taxon>
        <taxon>Sphingobacteriaceae</taxon>
        <taxon>Mucilaginibacter</taxon>
    </lineage>
</organism>
<reference evidence="2 3" key="1">
    <citation type="submission" date="2020-10" db="EMBL/GenBank/DDBJ databases">
        <title>Mucilaginibacter mali sp. nov., isolated from rhizosphere soil of apple orchard.</title>
        <authorList>
            <person name="Lee J.-S."/>
            <person name="Kim H.S."/>
            <person name="Kim J.-S."/>
        </authorList>
    </citation>
    <scope>NUCLEOTIDE SEQUENCE [LARGE SCALE GENOMIC DNA]</scope>
    <source>
        <strain evidence="2 3">KCTC 23157</strain>
    </source>
</reference>
<dbReference type="Proteomes" id="UP000632774">
    <property type="component" value="Unassembled WGS sequence"/>
</dbReference>
<feature type="chain" id="PRO_5045519089" description="DUF4296 domain-containing protein" evidence="1">
    <location>
        <begin position="23"/>
        <end position="254"/>
    </location>
</feature>
<name>A0ABR9XGV9_9SPHI</name>
<keyword evidence="1" id="KW-0732">Signal</keyword>
<dbReference type="RefSeq" id="WP_194105832.1">
    <property type="nucleotide sequence ID" value="NZ_JADFFM010000001.1"/>
</dbReference>
<dbReference type="EMBL" id="JADFFM010000001">
    <property type="protein sequence ID" value="MBE9666476.1"/>
    <property type="molecule type" value="Genomic_DNA"/>
</dbReference>
<evidence type="ECO:0000313" key="3">
    <source>
        <dbReference type="Proteomes" id="UP000632774"/>
    </source>
</evidence>